<name>A0A9X2FRV0_9RHOB</name>
<evidence type="ECO:0000256" key="1">
    <source>
        <dbReference type="SAM" id="SignalP"/>
    </source>
</evidence>
<feature type="signal peptide" evidence="1">
    <location>
        <begin position="1"/>
        <end position="26"/>
    </location>
</feature>
<evidence type="ECO:0000313" key="2">
    <source>
        <dbReference type="EMBL" id="MCP1169060.1"/>
    </source>
</evidence>
<feature type="chain" id="PRO_5040754139" evidence="1">
    <location>
        <begin position="27"/>
        <end position="62"/>
    </location>
</feature>
<dbReference type="Proteomes" id="UP001139477">
    <property type="component" value="Unassembled WGS sequence"/>
</dbReference>
<keyword evidence="3" id="KW-1185">Reference proteome</keyword>
<keyword evidence="1" id="KW-0732">Signal</keyword>
<comment type="caution">
    <text evidence="2">The sequence shown here is derived from an EMBL/GenBank/DDBJ whole genome shotgun (WGS) entry which is preliminary data.</text>
</comment>
<feature type="non-terminal residue" evidence="2">
    <location>
        <position position="62"/>
    </location>
</feature>
<gene>
    <name evidence="2" type="ORF">NHG85_11090</name>
</gene>
<dbReference type="AlphaFoldDB" id="A0A9X2FRV0"/>
<dbReference type="EMBL" id="JAMYXC010000166">
    <property type="protein sequence ID" value="MCP1169060.1"/>
    <property type="molecule type" value="Genomic_DNA"/>
</dbReference>
<organism evidence="2 3">
    <name type="scientific">Limimaricola litoreus</name>
    <dbReference type="NCBI Taxonomy" id="2955316"/>
    <lineage>
        <taxon>Bacteria</taxon>
        <taxon>Pseudomonadati</taxon>
        <taxon>Pseudomonadota</taxon>
        <taxon>Alphaproteobacteria</taxon>
        <taxon>Rhodobacterales</taxon>
        <taxon>Paracoccaceae</taxon>
        <taxon>Limimaricola</taxon>
    </lineage>
</organism>
<evidence type="ECO:0000313" key="3">
    <source>
        <dbReference type="Proteomes" id="UP001139477"/>
    </source>
</evidence>
<accession>A0A9X2FRV0</accession>
<protein>
    <submittedName>
        <fullName evidence="2">Lytic transglycosylase domain-containing protein</fullName>
    </submittedName>
</protein>
<proteinExistence type="predicted"/>
<reference evidence="2" key="1">
    <citation type="submission" date="2022-06" db="EMBL/GenBank/DDBJ databases">
        <title>Limimaricola sediminis sp. nov., isolated from an intertidal sediment.</title>
        <authorList>
            <person name="Shao X."/>
        </authorList>
    </citation>
    <scope>NUCLEOTIDE SEQUENCE</scope>
    <source>
        <strain evidence="2">ASW11-118</strain>
    </source>
</reference>
<sequence length="62" mass="6459">MMSAKVCRAVAMGAGLWLALAAPVTAEDFTYRRIAVPKAGAKRITVQIAPGALHRPSAPRAA</sequence>